<protein>
    <submittedName>
        <fullName evidence="1">Uncharacterized protein</fullName>
    </submittedName>
</protein>
<proteinExistence type="predicted"/>
<sequence length="78" mass="8087">MVSSMKQKPESKTPVKANCQECPIAITTLKAKKLFNPIPGAWAIGTLAMSAIKMVPAIAATAVVVNSAPLSIPVSPNI</sequence>
<evidence type="ECO:0000313" key="1">
    <source>
        <dbReference type="EMBL" id="MPN35038.1"/>
    </source>
</evidence>
<dbReference type="AlphaFoldDB" id="A0A645H7T2"/>
<name>A0A645H7T2_9ZZZZ</name>
<gene>
    <name evidence="1" type="ORF">SDC9_182532</name>
</gene>
<comment type="caution">
    <text evidence="1">The sequence shown here is derived from an EMBL/GenBank/DDBJ whole genome shotgun (WGS) entry which is preliminary data.</text>
</comment>
<dbReference type="EMBL" id="VSSQ01088383">
    <property type="protein sequence ID" value="MPN35038.1"/>
    <property type="molecule type" value="Genomic_DNA"/>
</dbReference>
<accession>A0A645H7T2</accession>
<reference evidence="1" key="1">
    <citation type="submission" date="2019-08" db="EMBL/GenBank/DDBJ databases">
        <authorList>
            <person name="Kucharzyk K."/>
            <person name="Murdoch R.W."/>
            <person name="Higgins S."/>
            <person name="Loffler F."/>
        </authorList>
    </citation>
    <scope>NUCLEOTIDE SEQUENCE</scope>
</reference>
<organism evidence="1">
    <name type="scientific">bioreactor metagenome</name>
    <dbReference type="NCBI Taxonomy" id="1076179"/>
    <lineage>
        <taxon>unclassified sequences</taxon>
        <taxon>metagenomes</taxon>
        <taxon>ecological metagenomes</taxon>
    </lineage>
</organism>